<dbReference type="InterPro" id="IPR002549">
    <property type="entry name" value="AI-2E-like"/>
</dbReference>
<feature type="transmembrane region" description="Helical" evidence="8">
    <location>
        <begin position="198"/>
        <end position="220"/>
    </location>
</feature>
<gene>
    <name evidence="9" type="ORF">IPP15_09985</name>
</gene>
<evidence type="ECO:0000313" key="10">
    <source>
        <dbReference type="Proteomes" id="UP000808337"/>
    </source>
</evidence>
<comment type="subcellular location">
    <subcellularLocation>
        <location evidence="1">Cell membrane</location>
        <topology evidence="1">Multi-pass membrane protein</topology>
    </subcellularLocation>
</comment>
<keyword evidence="3" id="KW-0813">Transport</keyword>
<feature type="transmembrane region" description="Helical" evidence="8">
    <location>
        <begin position="7"/>
        <end position="22"/>
    </location>
</feature>
<feature type="transmembrane region" description="Helical" evidence="8">
    <location>
        <begin position="265"/>
        <end position="283"/>
    </location>
</feature>
<dbReference type="EMBL" id="JADKGY010000006">
    <property type="protein sequence ID" value="MBK9982736.1"/>
    <property type="molecule type" value="Genomic_DNA"/>
</dbReference>
<keyword evidence="7 8" id="KW-0472">Membrane</keyword>
<evidence type="ECO:0000313" key="9">
    <source>
        <dbReference type="EMBL" id="MBK9982736.1"/>
    </source>
</evidence>
<evidence type="ECO:0000256" key="4">
    <source>
        <dbReference type="ARBA" id="ARBA00022475"/>
    </source>
</evidence>
<dbReference type="AlphaFoldDB" id="A0A9D7XQ66"/>
<dbReference type="Pfam" id="PF01594">
    <property type="entry name" value="AI-2E_transport"/>
    <property type="match status" value="1"/>
</dbReference>
<keyword evidence="6 8" id="KW-1133">Transmembrane helix</keyword>
<name>A0A9D7XQ66_9BACT</name>
<evidence type="ECO:0000256" key="2">
    <source>
        <dbReference type="ARBA" id="ARBA00009773"/>
    </source>
</evidence>
<feature type="transmembrane region" description="Helical" evidence="8">
    <location>
        <begin position="144"/>
        <end position="164"/>
    </location>
</feature>
<reference evidence="9 10" key="1">
    <citation type="submission" date="2020-10" db="EMBL/GenBank/DDBJ databases">
        <title>Connecting structure to function with the recovery of over 1000 high-quality activated sludge metagenome-assembled genomes encoding full-length rRNA genes using long-read sequencing.</title>
        <authorList>
            <person name="Singleton C.M."/>
            <person name="Petriglieri F."/>
            <person name="Kristensen J.M."/>
            <person name="Kirkegaard R.H."/>
            <person name="Michaelsen T.Y."/>
            <person name="Andersen M.H."/>
            <person name="Karst S.M."/>
            <person name="Dueholm M.S."/>
            <person name="Nielsen P.H."/>
            <person name="Albertsen M."/>
        </authorList>
    </citation>
    <scope>NUCLEOTIDE SEQUENCE [LARGE SCALE GENOMIC DNA]</scope>
    <source>
        <strain evidence="9">Ribe_18-Q3-R11-54_MAXAC.273</strain>
    </source>
</reference>
<proteinExistence type="inferred from homology"/>
<evidence type="ECO:0000256" key="8">
    <source>
        <dbReference type="SAM" id="Phobius"/>
    </source>
</evidence>
<comment type="similarity">
    <text evidence="2">Belongs to the autoinducer-2 exporter (AI-2E) (TC 2.A.86) family.</text>
</comment>
<feature type="transmembrane region" description="Helical" evidence="8">
    <location>
        <begin position="56"/>
        <end position="78"/>
    </location>
</feature>
<organism evidence="9 10">
    <name type="scientific">Candidatus Opimibacter skivensis</name>
    <dbReference type="NCBI Taxonomy" id="2982028"/>
    <lineage>
        <taxon>Bacteria</taxon>
        <taxon>Pseudomonadati</taxon>
        <taxon>Bacteroidota</taxon>
        <taxon>Saprospiria</taxon>
        <taxon>Saprospirales</taxon>
        <taxon>Saprospiraceae</taxon>
        <taxon>Candidatus Opimibacter</taxon>
    </lineage>
</organism>
<dbReference type="PANTHER" id="PTHR21716:SF53">
    <property type="entry name" value="PERMEASE PERM-RELATED"/>
    <property type="match status" value="1"/>
</dbReference>
<evidence type="ECO:0000256" key="3">
    <source>
        <dbReference type="ARBA" id="ARBA00022448"/>
    </source>
</evidence>
<protein>
    <submittedName>
        <fullName evidence="9">AI-2E family transporter</fullName>
    </submittedName>
</protein>
<evidence type="ECO:0000256" key="6">
    <source>
        <dbReference type="ARBA" id="ARBA00022989"/>
    </source>
</evidence>
<dbReference type="GO" id="GO:0005886">
    <property type="term" value="C:plasma membrane"/>
    <property type="evidence" value="ECO:0007669"/>
    <property type="project" value="UniProtKB-SubCell"/>
</dbReference>
<dbReference type="Proteomes" id="UP000808337">
    <property type="component" value="Unassembled WGS sequence"/>
</dbReference>
<dbReference type="PANTHER" id="PTHR21716">
    <property type="entry name" value="TRANSMEMBRANE PROTEIN"/>
    <property type="match status" value="1"/>
</dbReference>
<sequence>MQWFRNLAYVLFVIMATGYLLLSGQSILFPIFFGMFFSFMLMPLEGWIFRHIPNKFVSIVSSILLVLGVFSGLAFLFGNQLISIVSDMSSIQDQLKVGVQTLLSYCDKHMPFMNLHSDPESVNNMMNKIIQAPIEFVGSGITNIGLFLFNSFLTLIYIIFILMYKEALRDFLMIQFSKDKREELGIILEESVRMIQRYLVGMLTVVIILATMNCVGLLLLGVKYAIFWGILAACLVIIPYIGVTIGGTLPFLYSLATSDNSWQPWAVLGMYVVINQFEGNFITPKIVGSSVRINPFFALLGIVVMGELMGIGGIVLAIPTMAIVKLLAQQIDVLKPLALLMDKDLLKKRNQFFGKFDRENFRISSLLNEESDKR</sequence>
<keyword evidence="5 8" id="KW-0812">Transmembrane</keyword>
<evidence type="ECO:0000256" key="1">
    <source>
        <dbReference type="ARBA" id="ARBA00004651"/>
    </source>
</evidence>
<evidence type="ECO:0000256" key="7">
    <source>
        <dbReference type="ARBA" id="ARBA00023136"/>
    </source>
</evidence>
<feature type="transmembrane region" description="Helical" evidence="8">
    <location>
        <begin position="295"/>
        <end position="318"/>
    </location>
</feature>
<feature type="transmembrane region" description="Helical" evidence="8">
    <location>
        <begin position="226"/>
        <end position="253"/>
    </location>
</feature>
<keyword evidence="4" id="KW-1003">Cell membrane</keyword>
<evidence type="ECO:0000256" key="5">
    <source>
        <dbReference type="ARBA" id="ARBA00022692"/>
    </source>
</evidence>
<accession>A0A9D7XQ66</accession>
<comment type="caution">
    <text evidence="9">The sequence shown here is derived from an EMBL/GenBank/DDBJ whole genome shotgun (WGS) entry which is preliminary data.</text>
</comment>